<dbReference type="SMART" id="SM00850">
    <property type="entry name" value="LytTR"/>
    <property type="match status" value="1"/>
</dbReference>
<dbReference type="InterPro" id="IPR001789">
    <property type="entry name" value="Sig_transdc_resp-reg_receiver"/>
</dbReference>
<dbReference type="Gene3D" id="3.40.50.2300">
    <property type="match status" value="1"/>
</dbReference>
<dbReference type="GO" id="GO:0003677">
    <property type="term" value="F:DNA binding"/>
    <property type="evidence" value="ECO:0007669"/>
    <property type="project" value="InterPro"/>
</dbReference>
<evidence type="ECO:0000313" key="4">
    <source>
        <dbReference type="EMBL" id="SFW79283.1"/>
    </source>
</evidence>
<dbReference type="AlphaFoldDB" id="A0A1K1S4K1"/>
<dbReference type="SUPFAM" id="SSF52172">
    <property type="entry name" value="CheY-like"/>
    <property type="match status" value="1"/>
</dbReference>
<dbReference type="GO" id="GO:0000156">
    <property type="term" value="F:phosphorelay response regulator activity"/>
    <property type="evidence" value="ECO:0007669"/>
    <property type="project" value="InterPro"/>
</dbReference>
<evidence type="ECO:0000256" key="1">
    <source>
        <dbReference type="PROSITE-ProRule" id="PRU00169"/>
    </source>
</evidence>
<evidence type="ECO:0000313" key="5">
    <source>
        <dbReference type="Proteomes" id="UP000183788"/>
    </source>
</evidence>
<sequence length="256" mass="29155">TFSGMNILIIEDEPRAAKELKNMVQQIDDTIQVLGILESVEQAKEWFSNNAHPDLILSDIQLADGLSFEIYSQVKVTSAVIFCTAFDEYLMTAFETNAVSYLLKPVTIEKLEKALEKYESMKAAFANELLPNNLQSLLQVVRPVHKTALLVNEKEKIIPVQVKDIACIYLDNTILQITTLQNKKYYITATMEETERLLDPAVFFRANRQYLINKAAIGNAERYFARKLVIRLTVPTEEQIVVSKAKAGEFLQWLEC</sequence>
<feature type="domain" description="HTH LytTR-type" evidence="3">
    <location>
        <begin position="149"/>
        <end position="256"/>
    </location>
</feature>
<dbReference type="PANTHER" id="PTHR37299:SF1">
    <property type="entry name" value="STAGE 0 SPORULATION PROTEIN A HOMOLOG"/>
    <property type="match status" value="1"/>
</dbReference>
<dbReference type="RefSeq" id="WP_218164075.1">
    <property type="nucleotide sequence ID" value="NZ_FPIZ01000017.1"/>
</dbReference>
<dbReference type="Pfam" id="PF04397">
    <property type="entry name" value="LytTR"/>
    <property type="match status" value="1"/>
</dbReference>
<proteinExistence type="predicted"/>
<dbReference type="InterPro" id="IPR007492">
    <property type="entry name" value="LytTR_DNA-bd_dom"/>
</dbReference>
<feature type="non-terminal residue" evidence="4">
    <location>
        <position position="1"/>
    </location>
</feature>
<dbReference type="InterPro" id="IPR011006">
    <property type="entry name" value="CheY-like_superfamily"/>
</dbReference>
<organism evidence="4 5">
    <name type="scientific">Chitinophaga sancti</name>
    <dbReference type="NCBI Taxonomy" id="1004"/>
    <lineage>
        <taxon>Bacteria</taxon>
        <taxon>Pseudomonadati</taxon>
        <taxon>Bacteroidota</taxon>
        <taxon>Chitinophagia</taxon>
        <taxon>Chitinophagales</taxon>
        <taxon>Chitinophagaceae</taxon>
        <taxon>Chitinophaga</taxon>
    </lineage>
</organism>
<evidence type="ECO:0000259" key="2">
    <source>
        <dbReference type="PROSITE" id="PS50110"/>
    </source>
</evidence>
<dbReference type="PROSITE" id="PS50930">
    <property type="entry name" value="HTH_LYTTR"/>
    <property type="match status" value="1"/>
</dbReference>
<dbReference type="PROSITE" id="PS50110">
    <property type="entry name" value="RESPONSE_REGULATORY"/>
    <property type="match status" value="1"/>
</dbReference>
<dbReference type="STRING" id="1004.SAMN05661012_04763"/>
<dbReference type="Proteomes" id="UP000183788">
    <property type="component" value="Unassembled WGS sequence"/>
</dbReference>
<feature type="modified residue" description="4-aspartylphosphate" evidence="1">
    <location>
        <position position="59"/>
    </location>
</feature>
<dbReference type="Gene3D" id="2.40.50.1020">
    <property type="entry name" value="LytTr DNA-binding domain"/>
    <property type="match status" value="1"/>
</dbReference>
<dbReference type="EMBL" id="FPIZ01000017">
    <property type="protein sequence ID" value="SFW79283.1"/>
    <property type="molecule type" value="Genomic_DNA"/>
</dbReference>
<accession>A0A1K1S4K1</accession>
<dbReference type="Pfam" id="PF00072">
    <property type="entry name" value="Response_reg"/>
    <property type="match status" value="1"/>
</dbReference>
<protein>
    <submittedName>
        <fullName evidence="4">Two component transcriptional regulator, LytTR family</fullName>
    </submittedName>
</protein>
<dbReference type="InterPro" id="IPR046947">
    <property type="entry name" value="LytR-like"/>
</dbReference>
<name>A0A1K1S4K1_9BACT</name>
<feature type="domain" description="Response regulatory" evidence="2">
    <location>
        <begin position="6"/>
        <end position="119"/>
    </location>
</feature>
<gene>
    <name evidence="4" type="ORF">SAMN05661012_04763</name>
</gene>
<evidence type="ECO:0000259" key="3">
    <source>
        <dbReference type="PROSITE" id="PS50930"/>
    </source>
</evidence>
<dbReference type="PANTHER" id="PTHR37299">
    <property type="entry name" value="TRANSCRIPTIONAL REGULATOR-RELATED"/>
    <property type="match status" value="1"/>
</dbReference>
<keyword evidence="1" id="KW-0597">Phosphoprotein</keyword>
<dbReference type="SMART" id="SM00448">
    <property type="entry name" value="REC"/>
    <property type="match status" value="1"/>
</dbReference>
<reference evidence="4 5" key="1">
    <citation type="submission" date="2016-11" db="EMBL/GenBank/DDBJ databases">
        <authorList>
            <person name="Jaros S."/>
            <person name="Januszkiewicz K."/>
            <person name="Wedrychowicz H."/>
        </authorList>
    </citation>
    <scope>NUCLEOTIDE SEQUENCE [LARGE SCALE GENOMIC DNA]</scope>
    <source>
        <strain evidence="4 5">DSM 784</strain>
    </source>
</reference>